<dbReference type="Pfam" id="PF06136">
    <property type="entry name" value="SOK"/>
    <property type="match status" value="1"/>
</dbReference>
<dbReference type="GO" id="GO:0051301">
    <property type="term" value="P:cell division"/>
    <property type="evidence" value="ECO:0007669"/>
    <property type="project" value="UniProtKB-KW"/>
</dbReference>
<dbReference type="EMBL" id="JAYMYS010000008">
    <property type="protein sequence ID" value="KAK7382996.1"/>
    <property type="molecule type" value="Genomic_DNA"/>
</dbReference>
<keyword evidence="5" id="KW-0472">Membrane</keyword>
<dbReference type="GO" id="GO:0051258">
    <property type="term" value="P:protein polymerization"/>
    <property type="evidence" value="ECO:0007669"/>
    <property type="project" value="UniProtKB-ARBA"/>
</dbReference>
<evidence type="ECO:0000256" key="4">
    <source>
        <dbReference type="ARBA" id="ARBA00022618"/>
    </source>
</evidence>
<evidence type="ECO:0000256" key="7">
    <source>
        <dbReference type="ARBA" id="ARBA00024211"/>
    </source>
</evidence>
<evidence type="ECO:0000256" key="1">
    <source>
        <dbReference type="ARBA" id="ARBA00004413"/>
    </source>
</evidence>
<evidence type="ECO:0000256" key="5">
    <source>
        <dbReference type="ARBA" id="ARBA00023136"/>
    </source>
</evidence>
<name>A0AAN9X0U9_PSOTE</name>
<proteinExistence type="inferred from homology"/>
<gene>
    <name evidence="10" type="ORF">VNO78_28661</name>
</gene>
<dbReference type="InterPro" id="IPR010369">
    <property type="entry name" value="SOK"/>
</dbReference>
<protein>
    <recommendedName>
        <fullName evidence="9">SOSEKI DIX-like domain-containing protein</fullName>
    </recommendedName>
</protein>
<keyword evidence="11" id="KW-1185">Reference proteome</keyword>
<evidence type="ECO:0000259" key="9">
    <source>
        <dbReference type="Pfam" id="PF06136"/>
    </source>
</evidence>
<dbReference type="Proteomes" id="UP001386955">
    <property type="component" value="Unassembled WGS sequence"/>
</dbReference>
<comment type="subunit">
    <text evidence="8">Homodimer. Forms long polymer filaments with other SOKs proteins polymers (e.g. SOK1, SOK2, SOK3 and SOK4) crucial for polar localization and biological activity. Binds to ANGUSTIFOLIA (AN).</text>
</comment>
<dbReference type="GO" id="GO:0090708">
    <property type="term" value="P:specification of plant organ axis polarity"/>
    <property type="evidence" value="ECO:0007669"/>
    <property type="project" value="UniProtKB-ARBA"/>
</dbReference>
<dbReference type="GO" id="GO:0005886">
    <property type="term" value="C:plasma membrane"/>
    <property type="evidence" value="ECO:0007669"/>
    <property type="project" value="UniProtKB-SubCell"/>
</dbReference>
<keyword evidence="4" id="KW-0132">Cell division</keyword>
<dbReference type="PIRSF" id="PIRSF031043">
    <property type="entry name" value="UCP031043"/>
    <property type="match status" value="1"/>
</dbReference>
<keyword evidence="6" id="KW-0131">Cell cycle</keyword>
<dbReference type="GO" id="GO:0051302">
    <property type="term" value="P:regulation of cell division"/>
    <property type="evidence" value="ECO:0007669"/>
    <property type="project" value="UniProtKB-ARBA"/>
</dbReference>
<dbReference type="InterPro" id="IPR021182">
    <property type="entry name" value="SOK_magnoliopsida"/>
</dbReference>
<accession>A0AAN9X0U9</accession>
<evidence type="ECO:0000256" key="2">
    <source>
        <dbReference type="ARBA" id="ARBA00022473"/>
    </source>
</evidence>
<dbReference type="PANTHER" id="PTHR31083:SF29">
    <property type="entry name" value="DUF966 DOMAIN PROTEIN"/>
    <property type="match status" value="1"/>
</dbReference>
<evidence type="ECO:0000256" key="6">
    <source>
        <dbReference type="ARBA" id="ARBA00023306"/>
    </source>
</evidence>
<evidence type="ECO:0000256" key="3">
    <source>
        <dbReference type="ARBA" id="ARBA00022475"/>
    </source>
</evidence>
<comment type="caution">
    <text evidence="10">The sequence shown here is derived from an EMBL/GenBank/DDBJ whole genome shotgun (WGS) entry which is preliminary data.</text>
</comment>
<evidence type="ECO:0000256" key="8">
    <source>
        <dbReference type="ARBA" id="ARBA00046534"/>
    </source>
</evidence>
<reference evidence="10 11" key="1">
    <citation type="submission" date="2024-01" db="EMBL/GenBank/DDBJ databases">
        <title>The genomes of 5 underutilized Papilionoideae crops provide insights into root nodulation and disease resistanc.</title>
        <authorList>
            <person name="Jiang F."/>
        </authorList>
    </citation>
    <scope>NUCLEOTIDE SEQUENCE [LARGE SCALE GENOMIC DNA]</scope>
    <source>
        <strain evidence="10">DUOXIRENSHENG_FW03</strain>
        <tissue evidence="10">Leaves</tissue>
    </source>
</reference>
<sequence length="290" mass="32380">MLEKESSSETSKILIEPKQQATEQKVPVIYYLSRNGQLEHPHLMEVPISSPQGMLRLKDVIDRLSFLRGQGMANIYSWSTKRSYKNGFVWQDLSENDFIYPSSGHEYVLKGTQMIEASLSFRSCETISTSSSKSSTEANHSITGADSPATLKGRSLSLNSSDYKFYTAKTCKEFAGKATNASTQTEERRRERINREQVDECKGNDVRKLGENEGSLPFSSSFGALEGSFKSYVSADIRSQRVENERPSGRIKASEVLMQFIRLNNLVSEIKSAIHALGVETITFDELSAG</sequence>
<dbReference type="AlphaFoldDB" id="A0AAN9X0U9"/>
<organism evidence="10 11">
    <name type="scientific">Psophocarpus tetragonolobus</name>
    <name type="common">Winged bean</name>
    <name type="synonym">Dolichos tetragonolobus</name>
    <dbReference type="NCBI Taxonomy" id="3891"/>
    <lineage>
        <taxon>Eukaryota</taxon>
        <taxon>Viridiplantae</taxon>
        <taxon>Streptophyta</taxon>
        <taxon>Embryophyta</taxon>
        <taxon>Tracheophyta</taxon>
        <taxon>Spermatophyta</taxon>
        <taxon>Magnoliopsida</taxon>
        <taxon>eudicotyledons</taxon>
        <taxon>Gunneridae</taxon>
        <taxon>Pentapetalae</taxon>
        <taxon>rosids</taxon>
        <taxon>fabids</taxon>
        <taxon>Fabales</taxon>
        <taxon>Fabaceae</taxon>
        <taxon>Papilionoideae</taxon>
        <taxon>50 kb inversion clade</taxon>
        <taxon>NPAAA clade</taxon>
        <taxon>indigoferoid/millettioid clade</taxon>
        <taxon>Phaseoleae</taxon>
        <taxon>Psophocarpus</taxon>
    </lineage>
</organism>
<dbReference type="GO" id="GO:2000067">
    <property type="term" value="P:regulation of root morphogenesis"/>
    <property type="evidence" value="ECO:0007669"/>
    <property type="project" value="UniProtKB-ARBA"/>
</dbReference>
<feature type="domain" description="SOSEKI DIX-like" evidence="9">
    <location>
        <begin position="26"/>
        <end position="114"/>
    </location>
</feature>
<keyword evidence="2" id="KW-0217">Developmental protein</keyword>
<comment type="subcellular location">
    <subcellularLocation>
        <location evidence="1">Cell membrane</location>
        <topology evidence="1">Peripheral membrane protein</topology>
        <orientation evidence="1">Cytoplasmic side</orientation>
    </subcellularLocation>
</comment>
<evidence type="ECO:0000313" key="10">
    <source>
        <dbReference type="EMBL" id="KAK7382996.1"/>
    </source>
</evidence>
<keyword evidence="3" id="KW-1003">Cell membrane</keyword>
<dbReference type="InterPro" id="IPR048351">
    <property type="entry name" value="SOK_DIX"/>
</dbReference>
<evidence type="ECO:0000313" key="11">
    <source>
        <dbReference type="Proteomes" id="UP001386955"/>
    </source>
</evidence>
<comment type="similarity">
    <text evidence="7">Belongs to the SOSEKI family.</text>
</comment>
<dbReference type="PANTHER" id="PTHR31083">
    <property type="entry name" value="UPSTREAM OF FLC PROTEIN (DUF966)"/>
    <property type="match status" value="1"/>
</dbReference>